<dbReference type="EMBL" id="LR025742">
    <property type="protein sequence ID" value="VBB10659.1"/>
    <property type="molecule type" value="Genomic_DNA"/>
</dbReference>
<protein>
    <submittedName>
        <fullName evidence="1">Uncharacterized protein</fullName>
    </submittedName>
</protein>
<gene>
    <name evidence="1" type="ORF">BSTAB16_0766</name>
</gene>
<evidence type="ECO:0000313" key="2">
    <source>
        <dbReference type="Proteomes" id="UP000268684"/>
    </source>
</evidence>
<name>A0AAJ5N3Y7_9BURK</name>
<dbReference type="Proteomes" id="UP000268684">
    <property type="component" value="Chromosome I"/>
</dbReference>
<dbReference type="RefSeq" id="WP_122166205.1">
    <property type="nucleotide sequence ID" value="NZ_LR025742.1"/>
</dbReference>
<proteinExistence type="predicted"/>
<organism evidence="1 2">
    <name type="scientific">Burkholderia stabilis</name>
    <dbReference type="NCBI Taxonomy" id="95485"/>
    <lineage>
        <taxon>Bacteria</taxon>
        <taxon>Pseudomonadati</taxon>
        <taxon>Pseudomonadota</taxon>
        <taxon>Betaproteobacteria</taxon>
        <taxon>Burkholderiales</taxon>
        <taxon>Burkholderiaceae</taxon>
        <taxon>Burkholderia</taxon>
        <taxon>Burkholderia cepacia complex</taxon>
    </lineage>
</organism>
<reference evidence="1 2" key="1">
    <citation type="submission" date="2017-11" db="EMBL/GenBank/DDBJ databases">
        <authorList>
            <person name="Seth-Smith MB H."/>
        </authorList>
    </citation>
    <scope>NUCLEOTIDE SEQUENCE [LARGE SCALE GENOMIC DNA]</scope>
    <source>
        <strain evidence="1">E</strain>
    </source>
</reference>
<accession>A0AAJ5N3Y7</accession>
<keyword evidence="2" id="KW-1185">Reference proteome</keyword>
<sequence>MKTVDEILAEITRVEAEDFFGFIRGDLIQALPFEAAQPFLNEGVTADQWVQCTDPAGEIRNYMPFAWDKANNCRGLSAGRSVNHMQAWLWLDGKDELAKRLDDVYEFYGKPCLVLVCKAYDIDWRALDDGIWCNDECSDGMSAESALREKDIWDEVCA</sequence>
<evidence type="ECO:0000313" key="1">
    <source>
        <dbReference type="EMBL" id="VBB10659.1"/>
    </source>
</evidence>
<dbReference type="AlphaFoldDB" id="A0AAJ5N3Y7"/>
<dbReference type="GeneID" id="71053257"/>